<proteinExistence type="predicted"/>
<comment type="caution">
    <text evidence="1">The sequence shown here is derived from an EMBL/GenBank/DDBJ whole genome shotgun (WGS) entry which is preliminary data.</text>
</comment>
<sequence length="184" mass="21463">MQPFKTMLKALYIRIPILPSLYAVQGGFRIVYDDDVYNSDDDDDDDEEMIYGFDILKIDSDIFQVASEGQGARVSLGRLQSSLAGAVLLYEYDGRIRPFYKLFKSYVLREDLLHAFKIEWISGGNVYMVGSLYSSTIRTSIVGSKWSGRLYIAEYRRNYFILFRYVWKDIRNGFVKGLKRFCRK</sequence>
<evidence type="ECO:0000313" key="1">
    <source>
        <dbReference type="EMBL" id="KAJ8067035.1"/>
    </source>
</evidence>
<dbReference type="OrthoDB" id="5584477at2759"/>
<dbReference type="AlphaFoldDB" id="A0A9X0DLW3"/>
<protein>
    <submittedName>
        <fullName evidence="1">Uncharacterized protein</fullName>
    </submittedName>
</protein>
<organism evidence="1 2">
    <name type="scientific">Sclerotinia nivalis</name>
    <dbReference type="NCBI Taxonomy" id="352851"/>
    <lineage>
        <taxon>Eukaryota</taxon>
        <taxon>Fungi</taxon>
        <taxon>Dikarya</taxon>
        <taxon>Ascomycota</taxon>
        <taxon>Pezizomycotina</taxon>
        <taxon>Leotiomycetes</taxon>
        <taxon>Helotiales</taxon>
        <taxon>Sclerotiniaceae</taxon>
        <taxon>Sclerotinia</taxon>
    </lineage>
</organism>
<dbReference type="EMBL" id="JAPEIS010000004">
    <property type="protein sequence ID" value="KAJ8067035.1"/>
    <property type="molecule type" value="Genomic_DNA"/>
</dbReference>
<dbReference type="Proteomes" id="UP001152300">
    <property type="component" value="Unassembled WGS sequence"/>
</dbReference>
<keyword evidence="2" id="KW-1185">Reference proteome</keyword>
<gene>
    <name evidence="1" type="ORF">OCU04_004415</name>
</gene>
<evidence type="ECO:0000313" key="2">
    <source>
        <dbReference type="Proteomes" id="UP001152300"/>
    </source>
</evidence>
<reference evidence="1" key="1">
    <citation type="submission" date="2022-11" db="EMBL/GenBank/DDBJ databases">
        <title>Genome Resource of Sclerotinia nivalis Strain SnTB1, a Plant Pathogen Isolated from American Ginseng.</title>
        <authorList>
            <person name="Fan S."/>
        </authorList>
    </citation>
    <scope>NUCLEOTIDE SEQUENCE</scope>
    <source>
        <strain evidence="1">SnTB1</strain>
    </source>
</reference>
<name>A0A9X0DLW3_9HELO</name>
<accession>A0A9X0DLW3</accession>